<evidence type="ECO:0000256" key="5">
    <source>
        <dbReference type="ARBA" id="ARBA00023136"/>
    </source>
</evidence>
<comment type="subcellular location">
    <subcellularLocation>
        <location evidence="6">Cell membrane</location>
        <topology evidence="6">Multi-pass membrane protein</topology>
    </subcellularLocation>
    <subcellularLocation>
        <location evidence="1">Membrane</location>
    </subcellularLocation>
</comment>
<sequence length="246" mass="27328">MVETASGKTRRGPGVLVSVLALVAFAILIALGTWQVQRLFWKEALLAAIDERSHAEPRPLGEILAMQVEGEPVEYRRTTVTGRFLNDREQFFFATHEGFSGYYVYTPMERADGSVIFINRGFVGIDFKDPATRPESQPEGEVTVTGLARDTLHRKPSWVVPENDPANNIFYWKDLDGFTENAGLDPARVVDLYVDADDTPNPGGWPVGGVTIISLPNNHLQYAVTWYGLALALAGVFAARFLRRQT</sequence>
<reference evidence="7 8" key="1">
    <citation type="journal article" date="2013" name="Int. J. Syst. Evol. Microbiol.">
        <title>Hoeflea suaedae sp. nov., an endophytic bacterium isolated from the root of the halophyte Suaeda maritima.</title>
        <authorList>
            <person name="Chung E.J."/>
            <person name="Park J.A."/>
            <person name="Pramanik P."/>
            <person name="Bibi F."/>
            <person name="Jeon C.O."/>
            <person name="Chung Y.R."/>
        </authorList>
    </citation>
    <scope>NUCLEOTIDE SEQUENCE [LARGE SCALE GENOMIC DNA]</scope>
    <source>
        <strain evidence="7 8">YC6898</strain>
    </source>
</reference>
<dbReference type="CDD" id="cd06662">
    <property type="entry name" value="SURF1"/>
    <property type="match status" value="1"/>
</dbReference>
<evidence type="ECO:0000256" key="4">
    <source>
        <dbReference type="ARBA" id="ARBA00022989"/>
    </source>
</evidence>
<evidence type="ECO:0000256" key="1">
    <source>
        <dbReference type="ARBA" id="ARBA00004370"/>
    </source>
</evidence>
<keyword evidence="8" id="KW-1185">Reference proteome</keyword>
<dbReference type="OrthoDB" id="6079986at2"/>
<evidence type="ECO:0000313" key="7">
    <source>
        <dbReference type="EMBL" id="TDH38687.1"/>
    </source>
</evidence>
<accession>A0A4R5PPZ0</accession>
<evidence type="ECO:0000313" key="8">
    <source>
        <dbReference type="Proteomes" id="UP000295131"/>
    </source>
</evidence>
<evidence type="ECO:0000256" key="6">
    <source>
        <dbReference type="RuleBase" id="RU363076"/>
    </source>
</evidence>
<keyword evidence="5 6" id="KW-0472">Membrane</keyword>
<dbReference type="InterPro" id="IPR045214">
    <property type="entry name" value="Surf1/Surf4"/>
</dbReference>
<dbReference type="Proteomes" id="UP000295131">
    <property type="component" value="Unassembled WGS sequence"/>
</dbReference>
<dbReference type="PANTHER" id="PTHR23427:SF2">
    <property type="entry name" value="SURFEIT LOCUS PROTEIN 1"/>
    <property type="match status" value="1"/>
</dbReference>
<dbReference type="PANTHER" id="PTHR23427">
    <property type="entry name" value="SURFEIT LOCUS PROTEIN"/>
    <property type="match status" value="1"/>
</dbReference>
<dbReference type="GO" id="GO:0005886">
    <property type="term" value="C:plasma membrane"/>
    <property type="evidence" value="ECO:0007669"/>
    <property type="project" value="UniProtKB-SubCell"/>
</dbReference>
<evidence type="ECO:0000256" key="2">
    <source>
        <dbReference type="ARBA" id="ARBA00007165"/>
    </source>
</evidence>
<proteinExistence type="inferred from homology"/>
<organism evidence="7 8">
    <name type="scientific">Pseudohoeflea suaedae</name>
    <dbReference type="NCBI Taxonomy" id="877384"/>
    <lineage>
        <taxon>Bacteria</taxon>
        <taxon>Pseudomonadati</taxon>
        <taxon>Pseudomonadota</taxon>
        <taxon>Alphaproteobacteria</taxon>
        <taxon>Hyphomicrobiales</taxon>
        <taxon>Rhizobiaceae</taxon>
        <taxon>Pseudohoeflea</taxon>
    </lineage>
</organism>
<gene>
    <name evidence="7" type="ORF">E2A64_06205</name>
</gene>
<keyword evidence="3 6" id="KW-0812">Transmembrane</keyword>
<name>A0A4R5PPZ0_9HYPH</name>
<comment type="caution">
    <text evidence="7">The sequence shown here is derived from an EMBL/GenBank/DDBJ whole genome shotgun (WGS) entry which is preliminary data.</text>
</comment>
<dbReference type="AlphaFoldDB" id="A0A4R5PPZ0"/>
<dbReference type="Pfam" id="PF02104">
    <property type="entry name" value="SURF1"/>
    <property type="match status" value="1"/>
</dbReference>
<evidence type="ECO:0000256" key="3">
    <source>
        <dbReference type="ARBA" id="ARBA00022692"/>
    </source>
</evidence>
<dbReference type="PROSITE" id="PS50895">
    <property type="entry name" value="SURF1"/>
    <property type="match status" value="1"/>
</dbReference>
<keyword evidence="6" id="KW-1003">Cell membrane</keyword>
<dbReference type="InterPro" id="IPR002994">
    <property type="entry name" value="Surf1/Shy1"/>
</dbReference>
<dbReference type="RefSeq" id="WP_133283521.1">
    <property type="nucleotide sequence ID" value="NZ_SMSI01000001.1"/>
</dbReference>
<dbReference type="EMBL" id="SMSI01000001">
    <property type="protein sequence ID" value="TDH38687.1"/>
    <property type="molecule type" value="Genomic_DNA"/>
</dbReference>
<protein>
    <recommendedName>
        <fullName evidence="6">SURF1-like protein</fullName>
    </recommendedName>
</protein>
<keyword evidence="4 6" id="KW-1133">Transmembrane helix</keyword>
<feature type="transmembrane region" description="Helical" evidence="6">
    <location>
        <begin position="12"/>
        <end position="34"/>
    </location>
</feature>
<feature type="transmembrane region" description="Helical" evidence="6">
    <location>
        <begin position="224"/>
        <end position="242"/>
    </location>
</feature>
<comment type="similarity">
    <text evidence="2 6">Belongs to the SURF1 family.</text>
</comment>